<evidence type="ECO:0000313" key="1">
    <source>
        <dbReference type="EMBL" id="KXA94882.1"/>
    </source>
</evidence>
<dbReference type="SUPFAM" id="SSF53795">
    <property type="entry name" value="PEP carboxykinase-like"/>
    <property type="match status" value="1"/>
</dbReference>
<evidence type="ECO:0008006" key="3">
    <source>
        <dbReference type="Google" id="ProtNLM"/>
    </source>
</evidence>
<name>A0A133UKY2_9EURY</name>
<organism evidence="1 2">
    <name type="scientific">candidate division MSBL1 archaeon SCGC-AAA259I07</name>
    <dbReference type="NCBI Taxonomy" id="1698266"/>
    <lineage>
        <taxon>Archaea</taxon>
        <taxon>Methanobacteriati</taxon>
        <taxon>Methanobacteriota</taxon>
        <taxon>candidate division MSBL1</taxon>
    </lineage>
</organism>
<reference evidence="1 2" key="1">
    <citation type="journal article" date="2016" name="Sci. Rep.">
        <title>Metabolic traits of an uncultured archaeal lineage -MSBL1- from brine pools of the Red Sea.</title>
        <authorList>
            <person name="Mwirichia R."/>
            <person name="Alam I."/>
            <person name="Rashid M."/>
            <person name="Vinu M."/>
            <person name="Ba-Alawi W."/>
            <person name="Anthony Kamau A."/>
            <person name="Kamanda Ngugi D."/>
            <person name="Goker M."/>
            <person name="Klenk H.P."/>
            <person name="Bajic V."/>
            <person name="Stingl U."/>
        </authorList>
    </citation>
    <scope>NUCLEOTIDE SEQUENCE [LARGE SCALE GENOMIC DNA]</scope>
    <source>
        <strain evidence="1">SCGC-AAA259I07</strain>
    </source>
</reference>
<dbReference type="EMBL" id="LHXQ01000024">
    <property type="protein sequence ID" value="KXA94882.1"/>
    <property type="molecule type" value="Genomic_DNA"/>
</dbReference>
<proteinExistence type="predicted"/>
<accession>A0A133UKY2</accession>
<sequence length="318" mass="36796">MSGYEVEIIKPEEKDRLIDEEYRENFSYGRKANLSGMCIKLLTNVEEFKEMWEDNFKSMNEDVRPHGRIFALKTGREETQVLYEPVSKTCFLLDCDYYGYVKSLALAVSGDFLEEYHSIHSRYSVHGAAVDYKGVGTAIIAPSGVGKTTQAYGLILEEDVRLIADDWFYTIIVGNGLDVQASEKNCYIRVDIASDIEEYKELLKGVSLDSYGRAVTNVRRVLGEAAMKENTTLRNVIHLKRDPEDDRILRKVETDEAMRYILKNNFCNPHRLITDSRKRKLRKEFFEKLYERTTVYMVNTTATIQENLEQIKDIALER</sequence>
<dbReference type="Proteomes" id="UP000070155">
    <property type="component" value="Unassembled WGS sequence"/>
</dbReference>
<gene>
    <name evidence="1" type="ORF">AKJ36_02025</name>
</gene>
<dbReference type="InterPro" id="IPR027417">
    <property type="entry name" value="P-loop_NTPase"/>
</dbReference>
<dbReference type="Gene3D" id="3.40.50.300">
    <property type="entry name" value="P-loop containing nucleotide triphosphate hydrolases"/>
    <property type="match status" value="1"/>
</dbReference>
<dbReference type="AlphaFoldDB" id="A0A133UKY2"/>
<keyword evidence="2" id="KW-1185">Reference proteome</keyword>
<protein>
    <recommendedName>
        <fullName evidence="3">Aldolase</fullName>
    </recommendedName>
</protein>
<comment type="caution">
    <text evidence="1">The sequence shown here is derived from an EMBL/GenBank/DDBJ whole genome shotgun (WGS) entry which is preliminary data.</text>
</comment>
<evidence type="ECO:0000313" key="2">
    <source>
        <dbReference type="Proteomes" id="UP000070155"/>
    </source>
</evidence>